<dbReference type="PANTHER" id="PTHR44943:SF8">
    <property type="entry name" value="TPR REPEAT-CONTAINING PROTEIN MJ0263"/>
    <property type="match status" value="1"/>
</dbReference>
<sequence length="1248" mass="147451">MTHFDILGIEPTKDEKIIRDAYREKLLVTNPEDDPEGFKRLREAFDKALEEINKDKNSAEDNDTEDDNPVKRIIRKVDDLYNNIYTRNDLKAWEEWFSDPLITGLDTVDEVRKELLVYLMKHYSFSAEMWEKFEEEFGIIQDEDELCRDFPPDFISYVIYNIKNKNFFPYDKLFYIRDKEEYEFIRELPLSGEGCMDPEGVDNADDRYIRLAVSLTNYFSNYDSSYIDDGDRDSYLEKMKQSLITMSDYEVFSPLEASYKMFLYAVSGENDKAVRIAKFLLDDSRLDEIGFMAVGSSLYILLREEINNPGTVEDFRLYKNALDRLFIMNNNYAFGIAAKAEYLYLENKVEEAEDCILSAVEKNDASILLNDTRKFIDSKMSDYYSKMLEENPEDQHAKIELGWCKLREDKMDEVYELLDGFTPDEENEYNYYNLYSRCLVREEKYEKAKSYVKHWHEMLMNIHADLKDKNEAELSDEDKKRLRRVGYSFYMMAICDVAKNDIDKIEKNLKSAIEYCTNDREKITYRRALGQFYLDNSKYNEAYDIYDQLVEEDDKYLFAVAGRQEAAFYLHRAQQVIDDFYYLMNSIPDYSPAYVFAAKIYCIYKRFQDFDFVIDKAKENGVDSFRLSAEIAGRYLVENKVTEAILIYSQIYEKIDKCLASPEEQNNDPELKGMDFYNPKDRASFYANYGNALVKKSKEQEEDRTICIEKALKCVEKGMKDNDKNINVYWLKIDITEEDNEKEQIYKDMEERFPNNPYVYKEYSDLLKKMGRNEESIDQLYKAVKAVPNYSPAQDALSDHFMNLHNDKQEKQYVEKAIEHAKMALEGDDDPYYYVSLALAYEAAYRFEDALEVAEKCVEEYPDDIYGYNAKAYALVMLNRFEEAEETFKKGIEKNTQRNYTALESNYIQCLEIQKKYAEAVEFALNCIDKYNIKSAKHYEKIARLYKKMKEFPDGIKYYAKSYLMFREKYAGKDNDVSSISNFFTYKLIKKCWPPKEYNICDMIDYELTVMDLYVAAGYISMYKKQAKDIRGLLKHHINISKPYDKDEVMSNLKRYSDESSALCMIAKHMLYIRDYETSIKCYNKLLDYFKITNNENGDISELWVADQYLNAAEVYYMSGRKDEAKRLAQEFKDRVIKERGSIENYISYEIKGQVRHVDAAAMYYFLGEREKAFELLDKVPNLPRDKSSECCEYYENYILLAKISESEGRKDDAIKYYTYIRDNIVDTDVEVVNSLEVLNGAKELYDR</sequence>
<feature type="repeat" description="TPR" evidence="3">
    <location>
        <begin position="523"/>
        <end position="556"/>
    </location>
</feature>
<dbReference type="PROSITE" id="PS50005">
    <property type="entry name" value="TPR"/>
    <property type="match status" value="2"/>
</dbReference>
<feature type="domain" description="J" evidence="4">
    <location>
        <begin position="2"/>
        <end position="82"/>
    </location>
</feature>
<reference evidence="5 6" key="1">
    <citation type="submission" date="2017-02" db="EMBL/GenBank/DDBJ databases">
        <authorList>
            <person name="Peterson S.W."/>
        </authorList>
    </citation>
    <scope>NUCLEOTIDE SEQUENCE [LARGE SCALE GENOMIC DNA]</scope>
    <source>
        <strain evidence="5 6">ATCC 17233</strain>
    </source>
</reference>
<dbReference type="SMART" id="SM00271">
    <property type="entry name" value="DnaJ"/>
    <property type="match status" value="1"/>
</dbReference>
<accession>A0A1T4MNZ2</accession>
<evidence type="ECO:0000256" key="3">
    <source>
        <dbReference type="PROSITE-ProRule" id="PRU00339"/>
    </source>
</evidence>
<dbReference type="AlphaFoldDB" id="A0A1T4MNZ2"/>
<keyword evidence="2 3" id="KW-0802">TPR repeat</keyword>
<protein>
    <recommendedName>
        <fullName evidence="4">J domain-containing protein</fullName>
    </recommendedName>
</protein>
<name>A0A1T4MNZ2_9FIRM</name>
<dbReference type="Proteomes" id="UP000189857">
    <property type="component" value="Unassembled WGS sequence"/>
</dbReference>
<dbReference type="CDD" id="cd06257">
    <property type="entry name" value="DnaJ"/>
    <property type="match status" value="1"/>
</dbReference>
<evidence type="ECO:0000259" key="4">
    <source>
        <dbReference type="PROSITE" id="PS50076"/>
    </source>
</evidence>
<feature type="repeat" description="TPR" evidence="3">
    <location>
        <begin position="831"/>
        <end position="864"/>
    </location>
</feature>
<proteinExistence type="predicted"/>
<dbReference type="InterPro" id="IPR019734">
    <property type="entry name" value="TPR_rpt"/>
</dbReference>
<evidence type="ECO:0000313" key="6">
    <source>
        <dbReference type="Proteomes" id="UP000189857"/>
    </source>
</evidence>
<dbReference type="Gene3D" id="1.25.40.10">
    <property type="entry name" value="Tetratricopeptide repeat domain"/>
    <property type="match status" value="4"/>
</dbReference>
<dbReference type="InterPro" id="IPR001623">
    <property type="entry name" value="DnaJ_domain"/>
</dbReference>
<keyword evidence="6" id="KW-1185">Reference proteome</keyword>
<dbReference type="PANTHER" id="PTHR44943">
    <property type="entry name" value="CELLULOSE SYNTHASE OPERON PROTEIN C"/>
    <property type="match status" value="1"/>
</dbReference>
<dbReference type="RefSeq" id="WP_078787142.1">
    <property type="nucleotide sequence ID" value="NZ_FNHR01000004.1"/>
</dbReference>
<dbReference type="SUPFAM" id="SSF48452">
    <property type="entry name" value="TPR-like"/>
    <property type="match status" value="4"/>
</dbReference>
<organism evidence="5 6">
    <name type="scientific">Eubacterium ruminantium</name>
    <dbReference type="NCBI Taxonomy" id="42322"/>
    <lineage>
        <taxon>Bacteria</taxon>
        <taxon>Bacillati</taxon>
        <taxon>Bacillota</taxon>
        <taxon>Clostridia</taxon>
        <taxon>Eubacteriales</taxon>
        <taxon>Eubacteriaceae</taxon>
        <taxon>Eubacterium</taxon>
    </lineage>
</organism>
<dbReference type="EMBL" id="FUXA01000007">
    <property type="protein sequence ID" value="SJZ68536.1"/>
    <property type="molecule type" value="Genomic_DNA"/>
</dbReference>
<evidence type="ECO:0000313" key="5">
    <source>
        <dbReference type="EMBL" id="SJZ68536.1"/>
    </source>
</evidence>
<dbReference type="InterPro" id="IPR051685">
    <property type="entry name" value="Ycf3/AcsC/BcsC/TPR_MFPF"/>
</dbReference>
<evidence type="ECO:0000256" key="1">
    <source>
        <dbReference type="ARBA" id="ARBA00022737"/>
    </source>
</evidence>
<dbReference type="InterPro" id="IPR011990">
    <property type="entry name" value="TPR-like_helical_dom_sf"/>
</dbReference>
<evidence type="ECO:0000256" key="2">
    <source>
        <dbReference type="ARBA" id="ARBA00022803"/>
    </source>
</evidence>
<dbReference type="PROSITE" id="PS50076">
    <property type="entry name" value="DNAJ_2"/>
    <property type="match status" value="1"/>
</dbReference>
<gene>
    <name evidence="5" type="ORF">SAMN02745110_01303</name>
</gene>
<keyword evidence="1" id="KW-0677">Repeat</keyword>
<dbReference type="SMART" id="SM00028">
    <property type="entry name" value="TPR"/>
    <property type="match status" value="7"/>
</dbReference>